<feature type="transmembrane region" description="Helical" evidence="1">
    <location>
        <begin position="40"/>
        <end position="61"/>
    </location>
</feature>
<gene>
    <name evidence="2" type="ORF">AVEN_39671_1</name>
</gene>
<dbReference type="EMBL" id="BGPR01056959">
    <property type="protein sequence ID" value="GBO33401.1"/>
    <property type="molecule type" value="Genomic_DNA"/>
</dbReference>
<dbReference type="OrthoDB" id="8910940at2759"/>
<dbReference type="InterPro" id="IPR036397">
    <property type="entry name" value="RNaseH_sf"/>
</dbReference>
<name>A0A4Y2W925_ARAVE</name>
<comment type="caution">
    <text evidence="2">The sequence shown here is derived from an EMBL/GenBank/DDBJ whole genome shotgun (WGS) entry which is preliminary data.</text>
</comment>
<dbReference type="AlphaFoldDB" id="A0A4Y2W925"/>
<evidence type="ECO:0000313" key="3">
    <source>
        <dbReference type="Proteomes" id="UP000499080"/>
    </source>
</evidence>
<organism evidence="2 3">
    <name type="scientific">Araneus ventricosus</name>
    <name type="common">Orbweaver spider</name>
    <name type="synonym">Epeira ventricosa</name>
    <dbReference type="NCBI Taxonomy" id="182803"/>
    <lineage>
        <taxon>Eukaryota</taxon>
        <taxon>Metazoa</taxon>
        <taxon>Ecdysozoa</taxon>
        <taxon>Arthropoda</taxon>
        <taxon>Chelicerata</taxon>
        <taxon>Arachnida</taxon>
        <taxon>Araneae</taxon>
        <taxon>Araneomorphae</taxon>
        <taxon>Entelegynae</taxon>
        <taxon>Araneoidea</taxon>
        <taxon>Araneidae</taxon>
        <taxon>Araneus</taxon>
    </lineage>
</organism>
<feature type="transmembrane region" description="Helical" evidence="1">
    <location>
        <begin position="12"/>
        <end position="34"/>
    </location>
</feature>
<evidence type="ECO:0000313" key="2">
    <source>
        <dbReference type="EMBL" id="GBO33401.1"/>
    </source>
</evidence>
<proteinExistence type="predicted"/>
<keyword evidence="1" id="KW-1133">Transmembrane helix</keyword>
<dbReference type="GO" id="GO:0003676">
    <property type="term" value="F:nucleic acid binding"/>
    <property type="evidence" value="ECO:0007669"/>
    <property type="project" value="InterPro"/>
</dbReference>
<accession>A0A4Y2W925</accession>
<keyword evidence="1" id="KW-0812">Transmembrane</keyword>
<reference evidence="2 3" key="1">
    <citation type="journal article" date="2019" name="Sci. Rep.">
        <title>Orb-weaving spider Araneus ventricosus genome elucidates the spidroin gene catalogue.</title>
        <authorList>
            <person name="Kono N."/>
            <person name="Nakamura H."/>
            <person name="Ohtoshi R."/>
            <person name="Moran D.A.P."/>
            <person name="Shinohara A."/>
            <person name="Yoshida Y."/>
            <person name="Fujiwara M."/>
            <person name="Mori M."/>
            <person name="Tomita M."/>
            <person name="Arakawa K."/>
        </authorList>
    </citation>
    <scope>NUCLEOTIDE SEQUENCE [LARGE SCALE GENOMIC DNA]</scope>
</reference>
<dbReference type="Proteomes" id="UP000499080">
    <property type="component" value="Unassembled WGS sequence"/>
</dbReference>
<dbReference type="Gene3D" id="3.30.420.10">
    <property type="entry name" value="Ribonuclease H-like superfamily/Ribonuclease H"/>
    <property type="match status" value="1"/>
</dbReference>
<sequence>MDPSCQMTTLLAGGGGIMVWGMFFWSTLGTLIFVDTTLYITAYLNIVANHVHSFMVIMFPYGDGHFQQDRTPPNVLVPDVITATEPVEWTWDLSAGQCTVLDRSQIGLRNINQSLIHGQLSPLTSIL</sequence>
<keyword evidence="1" id="KW-0472">Membrane</keyword>
<keyword evidence="3" id="KW-1185">Reference proteome</keyword>
<protein>
    <submittedName>
        <fullName evidence="2">Uncharacterized protein</fullName>
    </submittedName>
</protein>
<evidence type="ECO:0000256" key="1">
    <source>
        <dbReference type="SAM" id="Phobius"/>
    </source>
</evidence>